<comment type="catalytic activity">
    <reaction evidence="5">
        <text>O-acetyl-L-serine + hydrogen sulfide = L-cysteine + acetate</text>
        <dbReference type="Rhea" id="RHEA:14829"/>
        <dbReference type="ChEBI" id="CHEBI:29919"/>
        <dbReference type="ChEBI" id="CHEBI:30089"/>
        <dbReference type="ChEBI" id="CHEBI:35235"/>
        <dbReference type="ChEBI" id="CHEBI:58340"/>
        <dbReference type="EC" id="2.5.1.47"/>
    </reaction>
</comment>
<comment type="cofactor">
    <cofactor evidence="1">
        <name>pyridoxal 5'-phosphate</name>
        <dbReference type="ChEBI" id="CHEBI:597326"/>
    </cofactor>
</comment>
<comment type="caution">
    <text evidence="7">The sequence shown here is derived from an EMBL/GenBank/DDBJ whole genome shotgun (WGS) entry which is preliminary data.</text>
</comment>
<reference evidence="7 8" key="1">
    <citation type="journal article" date="2016" name="Appl. Environ. Microbiol.">
        <title>Lack of Overt Genome Reduction in the Bryostatin-Producing Bryozoan Symbiont "Candidatus Endobugula sertula".</title>
        <authorList>
            <person name="Miller I.J."/>
            <person name="Vanee N."/>
            <person name="Fong S.S."/>
            <person name="Lim-Fong G.E."/>
            <person name="Kwan J.C."/>
        </authorList>
    </citation>
    <scope>NUCLEOTIDE SEQUENCE [LARGE SCALE GENOMIC DNA]</scope>
    <source>
        <strain evidence="7">AB1-4</strain>
    </source>
</reference>
<evidence type="ECO:0000256" key="3">
    <source>
        <dbReference type="ARBA" id="ARBA00012681"/>
    </source>
</evidence>
<dbReference type="InterPro" id="IPR001926">
    <property type="entry name" value="TrpB-like_PALP"/>
</dbReference>
<dbReference type="InterPro" id="IPR036052">
    <property type="entry name" value="TrpB-like_PALP_sf"/>
</dbReference>
<sequence length="495" mass="55978">MSDMLMAPKIHNQNILNRALEHSRQQNIVLPTFTELAFPQRISIEIQDQLRGISPNEPHPLNLFRIHWYNSHEHNGSLDHPLHLEVPSSISGVKTRIIVALGDAFPMIAAHKVLAAYGCLVTRLVTGQFDPRNNKAIWPSTGNYCRGGVAISRILGCRGVAVLPEQMSQERFNWLEQWTLEPEQNIVRTTGSESNVKEIYDVCDELEKEKTNIILNQFNEFSNYLCHRNITGPSLEQLFTNIAGKNQRLRAFITGTGSSGTIAAGDHLKNTFGTKIVATEPFECPTMLNNGYGEHNIQGIGDKHIPLIHNVMNMDYVIGISDSGPELMNILFNTEEGHQYLIDRTGASSELLKSFKHVGISGLANIQSAIKLAKYAKMDENDVILCVATDSAQMYASEVEHSKSRFFNYKLGSAEVAEIFGRTLSGCEPAHVMELSYPERERIFNLGYYTWVEQRGIAIDDFNRRKHQEFWNDISDQKTKWDELIQQFNKQVSSR</sequence>
<evidence type="ECO:0000256" key="4">
    <source>
        <dbReference type="ARBA" id="ARBA00022898"/>
    </source>
</evidence>
<dbReference type="STRING" id="62101.AB835_09220"/>
<feature type="domain" description="Tryptophan synthase beta chain-like PALP" evidence="6">
    <location>
        <begin position="109"/>
        <end position="300"/>
    </location>
</feature>
<organism evidence="7 8">
    <name type="scientific">Candidatus Endobugula sertula</name>
    <name type="common">Bugula neritina bacterial symbiont</name>
    <dbReference type="NCBI Taxonomy" id="62101"/>
    <lineage>
        <taxon>Bacteria</taxon>
        <taxon>Pseudomonadati</taxon>
        <taxon>Pseudomonadota</taxon>
        <taxon>Gammaproteobacteria</taxon>
        <taxon>Cellvibrionales</taxon>
        <taxon>Cellvibrionaceae</taxon>
        <taxon>Candidatus Endobugula</taxon>
    </lineage>
</organism>
<evidence type="ECO:0000313" key="7">
    <source>
        <dbReference type="EMBL" id="ODS23391.1"/>
    </source>
</evidence>
<dbReference type="SUPFAM" id="SSF53686">
    <property type="entry name" value="Tryptophan synthase beta subunit-like PLP-dependent enzymes"/>
    <property type="match status" value="1"/>
</dbReference>
<evidence type="ECO:0000313" key="8">
    <source>
        <dbReference type="Proteomes" id="UP000242502"/>
    </source>
</evidence>
<dbReference type="Pfam" id="PF00291">
    <property type="entry name" value="PALP"/>
    <property type="match status" value="1"/>
</dbReference>
<evidence type="ECO:0000256" key="2">
    <source>
        <dbReference type="ARBA" id="ARBA00004962"/>
    </source>
</evidence>
<gene>
    <name evidence="7" type="ORF">AB835_09220</name>
</gene>
<dbReference type="Gene3D" id="3.40.50.1100">
    <property type="match status" value="2"/>
</dbReference>
<evidence type="ECO:0000256" key="1">
    <source>
        <dbReference type="ARBA" id="ARBA00001933"/>
    </source>
</evidence>
<dbReference type="AlphaFoldDB" id="A0A1D2QP83"/>
<proteinExistence type="predicted"/>
<dbReference type="EC" id="2.5.1.47" evidence="3"/>
<keyword evidence="4" id="KW-0663">Pyridoxal phosphate</keyword>
<evidence type="ECO:0000256" key="5">
    <source>
        <dbReference type="ARBA" id="ARBA00047931"/>
    </source>
</evidence>
<protein>
    <recommendedName>
        <fullName evidence="3">cysteine synthase</fullName>
        <ecNumber evidence="3">2.5.1.47</ecNumber>
    </recommendedName>
</protein>
<dbReference type="Proteomes" id="UP000242502">
    <property type="component" value="Unassembled WGS sequence"/>
</dbReference>
<comment type="pathway">
    <text evidence="2">Amino-acid biosynthesis; L-cysteine biosynthesis; L-cysteine from L-serine: step 2/2.</text>
</comment>
<dbReference type="EMBL" id="MDLC01000030">
    <property type="protein sequence ID" value="ODS23391.1"/>
    <property type="molecule type" value="Genomic_DNA"/>
</dbReference>
<dbReference type="InterPro" id="IPR050214">
    <property type="entry name" value="Cys_Synth/Cystath_Beta-Synth"/>
</dbReference>
<dbReference type="GO" id="GO:0004124">
    <property type="term" value="F:cysteine synthase activity"/>
    <property type="evidence" value="ECO:0007669"/>
    <property type="project" value="UniProtKB-EC"/>
</dbReference>
<name>A0A1D2QP83_9GAMM</name>
<accession>A0A1D2QP83</accession>
<dbReference type="PANTHER" id="PTHR10314">
    <property type="entry name" value="CYSTATHIONINE BETA-SYNTHASE"/>
    <property type="match status" value="1"/>
</dbReference>
<evidence type="ECO:0000259" key="6">
    <source>
        <dbReference type="Pfam" id="PF00291"/>
    </source>
</evidence>